<dbReference type="InterPro" id="IPR058510">
    <property type="entry name" value="DUF8197"/>
</dbReference>
<name>A0ABW8D3G2_9GAMM</name>
<comment type="caution">
    <text evidence="2">The sequence shown here is derived from an EMBL/GenBank/DDBJ whole genome shotgun (WGS) entry which is preliminary data.</text>
</comment>
<gene>
    <name evidence="2" type="ORF">ACD661_01565</name>
</gene>
<dbReference type="InterPro" id="IPR058059">
    <property type="entry name" value="PA3496-like"/>
</dbReference>
<dbReference type="Pfam" id="PF26620">
    <property type="entry name" value="DUF8197"/>
    <property type="match status" value="1"/>
</dbReference>
<dbReference type="EMBL" id="JBGORX010000001">
    <property type="protein sequence ID" value="MFJ1267238.1"/>
    <property type="molecule type" value="Genomic_DNA"/>
</dbReference>
<proteinExistence type="predicted"/>
<evidence type="ECO:0000256" key="1">
    <source>
        <dbReference type="SAM" id="MobiDB-lite"/>
    </source>
</evidence>
<evidence type="ECO:0000313" key="3">
    <source>
        <dbReference type="Proteomes" id="UP001615550"/>
    </source>
</evidence>
<accession>A0ABW8D3G2</accession>
<reference evidence="2 3" key="1">
    <citation type="submission" date="2024-08" db="EMBL/GenBank/DDBJ databases">
        <title>Draft Genome Sequence of Legionella lytica strain DSB2004, Isolated From a Fire Sprinkler System.</title>
        <authorList>
            <person name="Everhart A.D."/>
            <person name="Kidane D.T."/>
            <person name="Farone A.L."/>
            <person name="Farone M.B."/>
        </authorList>
    </citation>
    <scope>NUCLEOTIDE SEQUENCE [LARGE SCALE GENOMIC DNA]</scope>
    <source>
        <strain evidence="2 3">DSB2004</strain>
    </source>
</reference>
<protein>
    <submittedName>
        <fullName evidence="2">PA3496 family putative envelope integrity protein</fullName>
    </submittedName>
</protein>
<dbReference type="Proteomes" id="UP001615550">
    <property type="component" value="Unassembled WGS sequence"/>
</dbReference>
<feature type="compositionally biased region" description="Polar residues" evidence="1">
    <location>
        <begin position="16"/>
        <end position="30"/>
    </location>
</feature>
<keyword evidence="3" id="KW-1185">Reference proteome</keyword>
<sequence length="55" mass="6379">MSARGFDEEENEQEDYSASATIATEANPSTKLERRRKIEELLEEKLLREEMAEFG</sequence>
<dbReference type="NCBIfam" id="NF046101">
    <property type="entry name" value="PA3496_fam"/>
    <property type="match status" value="1"/>
</dbReference>
<feature type="region of interest" description="Disordered" evidence="1">
    <location>
        <begin position="1"/>
        <end position="33"/>
    </location>
</feature>
<evidence type="ECO:0000313" key="2">
    <source>
        <dbReference type="EMBL" id="MFJ1267238.1"/>
    </source>
</evidence>
<dbReference type="RefSeq" id="WP_400185814.1">
    <property type="nucleotide sequence ID" value="NZ_JBGORX010000001.1"/>
</dbReference>
<organism evidence="2 3">
    <name type="scientific">Legionella lytica</name>
    <dbReference type="NCBI Taxonomy" id="96232"/>
    <lineage>
        <taxon>Bacteria</taxon>
        <taxon>Pseudomonadati</taxon>
        <taxon>Pseudomonadota</taxon>
        <taxon>Gammaproteobacteria</taxon>
        <taxon>Legionellales</taxon>
        <taxon>Legionellaceae</taxon>
        <taxon>Legionella</taxon>
    </lineage>
</organism>